<comment type="caution">
    <text evidence="1">The sequence shown here is derived from an EMBL/GenBank/DDBJ whole genome shotgun (WGS) entry which is preliminary data.</text>
</comment>
<dbReference type="SUPFAM" id="SSF53850">
    <property type="entry name" value="Periplasmic binding protein-like II"/>
    <property type="match status" value="1"/>
</dbReference>
<dbReference type="Gene3D" id="3.40.190.10">
    <property type="entry name" value="Periplasmic binding protein-like II"/>
    <property type="match status" value="1"/>
</dbReference>
<dbReference type="PROSITE" id="PS51318">
    <property type="entry name" value="TAT"/>
    <property type="match status" value="1"/>
</dbReference>
<protein>
    <submittedName>
        <fullName evidence="1">Extracellular solute-binding protein</fullName>
    </submittedName>
</protein>
<dbReference type="EMBL" id="SOGT01000008">
    <property type="protein sequence ID" value="TFD26529.1"/>
    <property type="molecule type" value="Genomic_DNA"/>
</dbReference>
<dbReference type="InterPro" id="IPR006311">
    <property type="entry name" value="TAT_signal"/>
</dbReference>
<name>A0A4R8ZHY4_9MICO</name>
<gene>
    <name evidence="1" type="ORF">E3T27_06995</name>
</gene>
<evidence type="ECO:0000313" key="1">
    <source>
        <dbReference type="EMBL" id="TFD26529.1"/>
    </source>
</evidence>
<dbReference type="InterPro" id="IPR006059">
    <property type="entry name" value="SBP"/>
</dbReference>
<evidence type="ECO:0000313" key="2">
    <source>
        <dbReference type="Proteomes" id="UP000298424"/>
    </source>
</evidence>
<dbReference type="Pfam" id="PF13416">
    <property type="entry name" value="SBP_bac_8"/>
    <property type="match status" value="1"/>
</dbReference>
<reference evidence="1 2" key="1">
    <citation type="submission" date="2019-03" db="EMBL/GenBank/DDBJ databases">
        <title>Genomics of glacier-inhabiting Cryobacterium strains.</title>
        <authorList>
            <person name="Liu Q."/>
            <person name="Xin Y.-H."/>
        </authorList>
    </citation>
    <scope>NUCLEOTIDE SEQUENCE [LARGE SCALE GENOMIC DNA]</scope>
    <source>
        <strain evidence="1 2">TMT1-1</strain>
    </source>
</reference>
<organism evidence="1 2">
    <name type="scientific">Cryobacterium lyxosi</name>
    <dbReference type="NCBI Taxonomy" id="1259228"/>
    <lineage>
        <taxon>Bacteria</taxon>
        <taxon>Bacillati</taxon>
        <taxon>Actinomycetota</taxon>
        <taxon>Actinomycetes</taxon>
        <taxon>Micrococcales</taxon>
        <taxon>Microbacteriaceae</taxon>
        <taxon>Cryobacterium</taxon>
    </lineage>
</organism>
<keyword evidence="2" id="KW-1185">Reference proteome</keyword>
<dbReference type="InterPro" id="IPR050490">
    <property type="entry name" value="Bact_solute-bd_prot1"/>
</dbReference>
<accession>A0A4R8ZHY4</accession>
<proteinExistence type="predicted"/>
<dbReference type="PANTHER" id="PTHR43649">
    <property type="entry name" value="ARABINOSE-BINDING PROTEIN-RELATED"/>
    <property type="match status" value="1"/>
</dbReference>
<dbReference type="OrthoDB" id="4393730at2"/>
<dbReference type="PANTHER" id="PTHR43649:SF14">
    <property type="entry name" value="BLR3389 PROTEIN"/>
    <property type="match status" value="1"/>
</dbReference>
<sequence length="448" mass="47794">MTPARVPIGSTGVLTRRSVLAGSAALFGGAFLATGLSGCAATAGRSGAEQLAFWHLLTGGDGIKMAGLVDEANADNPGFHVTQTVLTWGTPYYTKLAMASAGGRAPDVAVMHASRLPGYAPGGLLDPWDLDVLAHYGITEDSFPAPIWEACFSGGELFSVALDAHPFILMYNTEIAAAAGVLGSDGQLIDIDSPEQFVDVARKMQVVTGKHGLSYGYLGDGAQMWRLFYTFYKQQGADMTLTPGENVEVDEDAAVTSLEFMQTLLDDTIATASGDYATALAEFVNGESGLFFSGVWELPTMTAANVPMDATPIPTLFGTPAVYADSHTFVLPHQDNPDPARREEVYLFVSNVLKNSISWAQAGHIPAYLPVVDGPGYAELIPQAHYAMAAENLNYDPQAWFTGSGSDFQNFFAENVQSVLLNKTDARAGFQGFVRRLNVLLSKPNPVR</sequence>
<dbReference type="AlphaFoldDB" id="A0A4R8ZHY4"/>
<dbReference type="RefSeq" id="WP_104196809.1">
    <property type="nucleotide sequence ID" value="NZ_SOGT01000008.1"/>
</dbReference>
<dbReference type="Proteomes" id="UP000298424">
    <property type="component" value="Unassembled WGS sequence"/>
</dbReference>